<dbReference type="PANTHER" id="PTHR19367">
    <property type="entry name" value="T-CELL RECEPTOR ALPHA CHAIN V REGION"/>
    <property type="match status" value="1"/>
</dbReference>
<dbReference type="Pfam" id="PF07686">
    <property type="entry name" value="V-set"/>
    <property type="match status" value="1"/>
</dbReference>
<evidence type="ECO:0000256" key="5">
    <source>
        <dbReference type="ARBA" id="ARBA00043266"/>
    </source>
</evidence>
<reference evidence="8" key="2">
    <citation type="journal article" date="2014" name="Nat. Commun.">
        <title>The cavefish genome reveals candidate genes for eye loss.</title>
        <authorList>
            <person name="McGaugh S.E."/>
            <person name="Gross J.B."/>
            <person name="Aken B."/>
            <person name="Blin M."/>
            <person name="Borowsky R."/>
            <person name="Chalopin D."/>
            <person name="Hinaux H."/>
            <person name="Jeffery W.R."/>
            <person name="Keene A."/>
            <person name="Ma L."/>
            <person name="Minx P."/>
            <person name="Murphy D."/>
            <person name="O'Quin K.E."/>
            <person name="Retaux S."/>
            <person name="Rohner N."/>
            <person name="Searle S.M."/>
            <person name="Stahl B.A."/>
            <person name="Tabin C."/>
            <person name="Volff J.N."/>
            <person name="Yoshizawa M."/>
            <person name="Warren W.C."/>
        </authorList>
    </citation>
    <scope>NUCLEOTIDE SEQUENCE [LARGE SCALE GENOMIC DNA]</scope>
    <source>
        <strain evidence="8">female</strain>
    </source>
</reference>
<evidence type="ECO:0000256" key="4">
    <source>
        <dbReference type="ARBA" id="ARBA00023319"/>
    </source>
</evidence>
<dbReference type="GO" id="GO:0002250">
    <property type="term" value="P:adaptive immune response"/>
    <property type="evidence" value="ECO:0007669"/>
    <property type="project" value="UniProtKB-KW"/>
</dbReference>
<keyword evidence="5" id="KW-0391">Immunity</keyword>
<evidence type="ECO:0000256" key="1">
    <source>
        <dbReference type="ARBA" id="ARBA00022729"/>
    </source>
</evidence>
<keyword evidence="8" id="KW-1185">Reference proteome</keyword>
<evidence type="ECO:0000259" key="6">
    <source>
        <dbReference type="PROSITE" id="PS50835"/>
    </source>
</evidence>
<dbReference type="SUPFAM" id="SSF48726">
    <property type="entry name" value="Immunoglobulin"/>
    <property type="match status" value="1"/>
</dbReference>
<dbReference type="PROSITE" id="PS50835">
    <property type="entry name" value="IG_LIKE"/>
    <property type="match status" value="1"/>
</dbReference>
<organism evidence="7 8">
    <name type="scientific">Astyanax mexicanus</name>
    <name type="common">Blind cave fish</name>
    <name type="synonym">Astyanax fasciatus mexicanus</name>
    <dbReference type="NCBI Taxonomy" id="7994"/>
    <lineage>
        <taxon>Eukaryota</taxon>
        <taxon>Metazoa</taxon>
        <taxon>Chordata</taxon>
        <taxon>Craniata</taxon>
        <taxon>Vertebrata</taxon>
        <taxon>Euteleostomi</taxon>
        <taxon>Actinopterygii</taxon>
        <taxon>Neopterygii</taxon>
        <taxon>Teleostei</taxon>
        <taxon>Ostariophysi</taxon>
        <taxon>Characiformes</taxon>
        <taxon>Characoidei</taxon>
        <taxon>Acestrorhamphidae</taxon>
        <taxon>Acestrorhamphinae</taxon>
        <taxon>Astyanax</taxon>
    </lineage>
</organism>
<proteinExistence type="predicted"/>
<keyword evidence="3" id="KW-0675">Receptor</keyword>
<dbReference type="AlphaFoldDB" id="A0A3B1IJ88"/>
<keyword evidence="4" id="KW-0393">Immunoglobulin domain</keyword>
<name>A0A3B1IJ88_ASTMX</name>
<dbReference type="SMART" id="SM00409">
    <property type="entry name" value="IG"/>
    <property type="match status" value="1"/>
</dbReference>
<dbReference type="InterPro" id="IPR013783">
    <property type="entry name" value="Ig-like_fold"/>
</dbReference>
<dbReference type="Gene3D" id="2.60.40.10">
    <property type="entry name" value="Immunoglobulins"/>
    <property type="match status" value="1"/>
</dbReference>
<evidence type="ECO:0000256" key="2">
    <source>
        <dbReference type="ARBA" id="ARBA00023130"/>
    </source>
</evidence>
<keyword evidence="5" id="KW-1279">T cell receptor</keyword>
<feature type="domain" description="Ig-like" evidence="6">
    <location>
        <begin position="1"/>
        <end position="131"/>
    </location>
</feature>
<dbReference type="InterPro" id="IPR003599">
    <property type="entry name" value="Ig_sub"/>
</dbReference>
<dbReference type="InterPro" id="IPR036179">
    <property type="entry name" value="Ig-like_dom_sf"/>
</dbReference>
<dbReference type="GO" id="GO:0042101">
    <property type="term" value="C:T cell receptor complex"/>
    <property type="evidence" value="ECO:0007669"/>
    <property type="project" value="UniProtKB-KW"/>
</dbReference>
<sequence length="141" mass="15867">LACTVYKVLLISSTGNGSAQSIEPLKNNMQVHADQTVTLSCKYSSGDYLHWYRQYPGSRPEFLLRIMVSRTKNILHATPKFERLDAEVNEAENKVDLIISSTAVSDSALYYCALQNHEKRRSSNLMGQTFSVGDTEIKTFI</sequence>
<evidence type="ECO:0000256" key="3">
    <source>
        <dbReference type="ARBA" id="ARBA00023170"/>
    </source>
</evidence>
<evidence type="ECO:0000313" key="7">
    <source>
        <dbReference type="Ensembl" id="ENSAMXP00000029304.1"/>
    </source>
</evidence>
<protein>
    <recommendedName>
        <fullName evidence="6">Ig-like domain-containing protein</fullName>
    </recommendedName>
</protein>
<dbReference type="Ensembl" id="ENSAMXT00000034021.1">
    <property type="protein sequence ID" value="ENSAMXP00000029304.1"/>
    <property type="gene ID" value="ENSAMXG00000030797.1"/>
</dbReference>
<dbReference type="InParanoid" id="A0A3B1IJ88"/>
<dbReference type="InterPro" id="IPR013106">
    <property type="entry name" value="Ig_V-set"/>
</dbReference>
<reference evidence="7" key="4">
    <citation type="submission" date="2025-09" db="UniProtKB">
        <authorList>
            <consortium name="Ensembl"/>
        </authorList>
    </citation>
    <scope>IDENTIFICATION</scope>
</reference>
<accession>A0A3B1IJ88</accession>
<dbReference type="SMART" id="SM00406">
    <property type="entry name" value="IGv"/>
    <property type="match status" value="1"/>
</dbReference>
<dbReference type="InterPro" id="IPR007110">
    <property type="entry name" value="Ig-like_dom"/>
</dbReference>
<dbReference type="GeneTree" id="ENSGT01150000287264"/>
<reference evidence="7" key="3">
    <citation type="submission" date="2025-08" db="UniProtKB">
        <authorList>
            <consortium name="Ensembl"/>
        </authorList>
    </citation>
    <scope>IDENTIFICATION</scope>
</reference>
<reference evidence="8" key="1">
    <citation type="submission" date="2013-03" db="EMBL/GenBank/DDBJ databases">
        <authorList>
            <person name="Jeffery W."/>
            <person name="Warren W."/>
            <person name="Wilson R.K."/>
        </authorList>
    </citation>
    <scope>NUCLEOTIDE SEQUENCE</scope>
    <source>
        <strain evidence="8">female</strain>
    </source>
</reference>
<evidence type="ECO:0000313" key="8">
    <source>
        <dbReference type="Proteomes" id="UP000018467"/>
    </source>
</evidence>
<dbReference type="InterPro" id="IPR051287">
    <property type="entry name" value="TCR_variable_region"/>
</dbReference>
<keyword evidence="2" id="KW-1064">Adaptive immunity</keyword>
<dbReference type="PANTHER" id="PTHR19367:SF18">
    <property type="entry name" value="T CELL RECEPTOR ALPHA VARIABLE 16"/>
    <property type="match status" value="1"/>
</dbReference>
<dbReference type="Proteomes" id="UP000018467">
    <property type="component" value="Unassembled WGS sequence"/>
</dbReference>
<keyword evidence="1" id="KW-0732">Signal</keyword>